<dbReference type="AlphaFoldDB" id="A0AAJ5EEU9"/>
<dbReference type="PANTHER" id="PTHR23091">
    <property type="entry name" value="N-TERMINAL ACETYLTRANSFERASE"/>
    <property type="match status" value="1"/>
</dbReference>
<evidence type="ECO:0000313" key="5">
    <source>
        <dbReference type="EMBL" id="TFZ42257.1"/>
    </source>
</evidence>
<evidence type="ECO:0000313" key="6">
    <source>
        <dbReference type="Proteomes" id="UP000296883"/>
    </source>
</evidence>
<dbReference type="Pfam" id="PF00583">
    <property type="entry name" value="Acetyltransf_1"/>
    <property type="match status" value="1"/>
</dbReference>
<evidence type="ECO:0000259" key="3">
    <source>
        <dbReference type="PROSITE" id="PS51186"/>
    </source>
</evidence>
<dbReference type="PROSITE" id="PS51186">
    <property type="entry name" value="GNAT"/>
    <property type="match status" value="1"/>
</dbReference>
<organism evidence="5 7">
    <name type="scientific">Vagococcus xieshaowenii</name>
    <dbReference type="NCBI Taxonomy" id="2562451"/>
    <lineage>
        <taxon>Bacteria</taxon>
        <taxon>Bacillati</taxon>
        <taxon>Bacillota</taxon>
        <taxon>Bacilli</taxon>
        <taxon>Lactobacillales</taxon>
        <taxon>Enterococcaceae</taxon>
        <taxon>Vagococcus</taxon>
    </lineage>
</organism>
<feature type="domain" description="N-acetyltransferase" evidence="3">
    <location>
        <begin position="32"/>
        <end position="178"/>
    </location>
</feature>
<dbReference type="InterPro" id="IPR045047">
    <property type="entry name" value="Ard1-like"/>
</dbReference>
<evidence type="ECO:0000256" key="1">
    <source>
        <dbReference type="ARBA" id="ARBA00022679"/>
    </source>
</evidence>
<dbReference type="CDD" id="cd04301">
    <property type="entry name" value="NAT_SF"/>
    <property type="match status" value="1"/>
</dbReference>
<dbReference type="GO" id="GO:0031415">
    <property type="term" value="C:NatA complex"/>
    <property type="evidence" value="ECO:0007669"/>
    <property type="project" value="InterPro"/>
</dbReference>
<keyword evidence="2" id="KW-0012">Acyltransferase</keyword>
<reference evidence="4 6" key="2">
    <citation type="journal article" date="2020" name="Int. J. Syst. Evol. Microbiol.">
        <title>Vagococcus xieshaowenii sp. nov., isolated from snow finch (Montifringilla taczanowskii) cloacal content.</title>
        <authorList>
            <person name="Ge Y."/>
            <person name="Yang J."/>
            <person name="Lai X.H."/>
            <person name="Zhang G."/>
            <person name="Jin D."/>
            <person name="Lu S."/>
            <person name="Wang B."/>
            <person name="Huang Y."/>
            <person name="Huang Y."/>
            <person name="Ren Z."/>
            <person name="Zhang X."/>
            <person name="Xu J."/>
        </authorList>
    </citation>
    <scope>NUCLEOTIDE SEQUENCE [LARGE SCALE GENOMIC DNA]</scope>
    <source>
        <strain evidence="4">Personal::cf-49</strain>
        <strain evidence="6">personal::cf-49</strain>
    </source>
</reference>
<dbReference type="InterPro" id="IPR000182">
    <property type="entry name" value="GNAT_dom"/>
</dbReference>
<dbReference type="Proteomes" id="UP000297725">
    <property type="component" value="Unassembled WGS sequence"/>
</dbReference>
<dbReference type="RefSeq" id="WP_135254034.1">
    <property type="nucleotide sequence ID" value="NZ_CP038865.1"/>
</dbReference>
<evidence type="ECO:0000313" key="4">
    <source>
        <dbReference type="EMBL" id="QCA28355.1"/>
    </source>
</evidence>
<dbReference type="InterPro" id="IPR006464">
    <property type="entry name" value="AcTrfase_RimI/Ard1"/>
</dbReference>
<reference evidence="5 7" key="1">
    <citation type="submission" date="2019-03" db="EMBL/GenBank/DDBJ databases">
        <title>Vagococcus sp. was isolated fron gut of Carduelis flavirostris.</title>
        <authorList>
            <person name="Ge Y."/>
        </authorList>
    </citation>
    <scope>NUCLEOTIDE SEQUENCE [LARGE SCALE GENOMIC DNA]</scope>
    <source>
        <strain evidence="5 7">CF-210</strain>
    </source>
</reference>
<dbReference type="GO" id="GO:0004596">
    <property type="term" value="F:protein-N-terminal amino-acid acetyltransferase activity"/>
    <property type="evidence" value="ECO:0007669"/>
    <property type="project" value="InterPro"/>
</dbReference>
<evidence type="ECO:0000256" key="2">
    <source>
        <dbReference type="ARBA" id="ARBA00023315"/>
    </source>
</evidence>
<keyword evidence="6" id="KW-1185">Reference proteome</keyword>
<dbReference type="EMBL" id="SRHU01000013">
    <property type="protein sequence ID" value="TFZ42257.1"/>
    <property type="molecule type" value="Genomic_DNA"/>
</dbReference>
<dbReference type="SUPFAM" id="SSF55729">
    <property type="entry name" value="Acyl-CoA N-acyltransferases (Nat)"/>
    <property type="match status" value="1"/>
</dbReference>
<dbReference type="InterPro" id="IPR016181">
    <property type="entry name" value="Acyl_CoA_acyltransferase"/>
</dbReference>
<gene>
    <name evidence="5" type="primary">rimI</name>
    <name evidence="5" type="ORF">E4031_03505</name>
    <name evidence="4" type="ORF">E4Z98_03145</name>
</gene>
<dbReference type="Proteomes" id="UP000296883">
    <property type="component" value="Chromosome"/>
</dbReference>
<accession>A0AAJ5EEU9</accession>
<sequence length="182" mass="20894">MWKKSELLQKVKDVIKKDPFMIQDTVAVLTQVSYREVRLDEIKSLQAIQKAVYQDRSSWSRYAFLAELNGNKPIKYIVADYRGTIIGFGGIRIEDSNAHITNLAVLPDYQGNGIGSNLLEQLLVFAENCEVQTLSLEVRTSNDKAQRLYKTIGFNVTKTEPNYYRDGEDAYFMRLDKRVQGE</sequence>
<name>A0AAJ5EEU9_9ENTE</name>
<keyword evidence="1" id="KW-0808">Transferase</keyword>
<dbReference type="NCBIfam" id="TIGR01575">
    <property type="entry name" value="rimI"/>
    <property type="match status" value="1"/>
</dbReference>
<evidence type="ECO:0000313" key="7">
    <source>
        <dbReference type="Proteomes" id="UP000297725"/>
    </source>
</evidence>
<dbReference type="Gene3D" id="3.40.630.30">
    <property type="match status" value="1"/>
</dbReference>
<protein>
    <submittedName>
        <fullName evidence="5">Ribosomal-protein-alanine N-acetyltransferase</fullName>
    </submittedName>
</protein>
<dbReference type="PANTHER" id="PTHR23091:SF4">
    <property type="entry name" value="N-TERMINAL AMINO-ACID N(ALPHA)-ACETYLTRANSFERASE NATA"/>
    <property type="match status" value="1"/>
</dbReference>
<proteinExistence type="predicted"/>
<dbReference type="EMBL" id="CP038865">
    <property type="protein sequence ID" value="QCA28355.1"/>
    <property type="molecule type" value="Genomic_DNA"/>
</dbReference>